<name>A0A0A9C196_ARUDO</name>
<feature type="region of interest" description="Disordered" evidence="1">
    <location>
        <begin position="22"/>
        <end position="111"/>
    </location>
</feature>
<sequence>MRQVGGGGARQGGLLLVARARSRGGAAAEEGQVEVGVARHDGQGLPRLPAAVRGQVQRPQQALQARRRPPRPRPGLPGRREPRAPRRHRWAHAQGQGRGAQAAELQAPLLP</sequence>
<organism evidence="2">
    <name type="scientific">Arundo donax</name>
    <name type="common">Giant reed</name>
    <name type="synonym">Donax arundinaceus</name>
    <dbReference type="NCBI Taxonomy" id="35708"/>
    <lineage>
        <taxon>Eukaryota</taxon>
        <taxon>Viridiplantae</taxon>
        <taxon>Streptophyta</taxon>
        <taxon>Embryophyta</taxon>
        <taxon>Tracheophyta</taxon>
        <taxon>Spermatophyta</taxon>
        <taxon>Magnoliopsida</taxon>
        <taxon>Liliopsida</taxon>
        <taxon>Poales</taxon>
        <taxon>Poaceae</taxon>
        <taxon>PACMAD clade</taxon>
        <taxon>Arundinoideae</taxon>
        <taxon>Arundineae</taxon>
        <taxon>Arundo</taxon>
    </lineage>
</organism>
<evidence type="ECO:0000256" key="1">
    <source>
        <dbReference type="SAM" id="MobiDB-lite"/>
    </source>
</evidence>
<dbReference type="AlphaFoldDB" id="A0A0A9C196"/>
<feature type="compositionally biased region" description="Low complexity" evidence="1">
    <location>
        <begin position="92"/>
        <end position="111"/>
    </location>
</feature>
<reference evidence="2" key="1">
    <citation type="submission" date="2014-09" db="EMBL/GenBank/DDBJ databases">
        <authorList>
            <person name="Magalhaes I.L.F."/>
            <person name="Oliveira U."/>
            <person name="Santos F.R."/>
            <person name="Vidigal T.H.D.A."/>
            <person name="Brescovit A.D."/>
            <person name="Santos A.J."/>
        </authorList>
    </citation>
    <scope>NUCLEOTIDE SEQUENCE</scope>
    <source>
        <tissue evidence="2">Shoot tissue taken approximately 20 cm above the soil surface</tissue>
    </source>
</reference>
<evidence type="ECO:0000313" key="2">
    <source>
        <dbReference type="EMBL" id="JAD69351.1"/>
    </source>
</evidence>
<dbReference type="EMBL" id="GBRH01228544">
    <property type="protein sequence ID" value="JAD69351.1"/>
    <property type="molecule type" value="Transcribed_RNA"/>
</dbReference>
<reference evidence="2" key="2">
    <citation type="journal article" date="2015" name="Data Brief">
        <title>Shoot transcriptome of the giant reed, Arundo donax.</title>
        <authorList>
            <person name="Barrero R.A."/>
            <person name="Guerrero F.D."/>
            <person name="Moolhuijzen P."/>
            <person name="Goolsby J.A."/>
            <person name="Tidwell J."/>
            <person name="Bellgard S.E."/>
            <person name="Bellgard M.I."/>
        </authorList>
    </citation>
    <scope>NUCLEOTIDE SEQUENCE</scope>
    <source>
        <tissue evidence="2">Shoot tissue taken approximately 20 cm above the soil surface</tissue>
    </source>
</reference>
<proteinExistence type="predicted"/>
<accession>A0A0A9C196</accession>
<protein>
    <submittedName>
        <fullName evidence="2">Uncharacterized protein</fullName>
    </submittedName>
</protein>